<dbReference type="Pfam" id="PF04613">
    <property type="entry name" value="LpxD"/>
    <property type="match status" value="1"/>
</dbReference>
<dbReference type="RefSeq" id="WP_136549154.1">
    <property type="nucleotide sequence ID" value="NZ_CP031093.1"/>
</dbReference>
<dbReference type="EC" id="2.3.1.191" evidence="7"/>
<dbReference type="PANTHER" id="PTHR43378">
    <property type="entry name" value="UDP-3-O-ACYLGLUCOSAMINE N-ACYLTRANSFERASE"/>
    <property type="match status" value="1"/>
</dbReference>
<comment type="similarity">
    <text evidence="7">Belongs to the transferase hexapeptide repeat family. LpxD subfamily.</text>
</comment>
<sequence length="346" mass="36025">MNHNVITLGEIATLLGAELRGDAGTPIKGIATLSGAGEGDLAFLSNPTYARYLADTRASAVILNDAAAAQCPTNVLIMDNPYLGYARLSHRFSKEPQLDAGIDPSASVDPSARVAQSAVIGPRAIISANVIIEDNVSIGAGVFVGAASTIGPGSRIYPNCTLYHDVHLGERCIVHSGAVIGADGFGYANDKGEWVKIAQLGGVRLGNDVEVGANTTIDRGALEDTRIGNGVKLDNLVMIAHNVVIGEQTALAGCAGVAGSSTIGRNCVVGGGSCISGHLTVADQVHLTGMAMVTHDIKEPGVYSSGTGVEDNRKWRKSVVRFRQLDEMARRIKQLEKQVEQLTGSG</sequence>
<protein>
    <recommendedName>
        <fullName evidence="7">UDP-3-O-acylglucosamine N-acyltransferase</fullName>
        <ecNumber evidence="7">2.3.1.191</ecNumber>
    </recommendedName>
</protein>
<evidence type="ECO:0000256" key="3">
    <source>
        <dbReference type="ARBA" id="ARBA00022679"/>
    </source>
</evidence>
<evidence type="ECO:0000256" key="7">
    <source>
        <dbReference type="HAMAP-Rule" id="MF_00523"/>
    </source>
</evidence>
<dbReference type="GO" id="GO:0009245">
    <property type="term" value="P:lipid A biosynthetic process"/>
    <property type="evidence" value="ECO:0007669"/>
    <property type="project" value="UniProtKB-UniRule"/>
</dbReference>
<name>A0A4P7XL78_9ALTE</name>
<evidence type="ECO:0000256" key="2">
    <source>
        <dbReference type="ARBA" id="ARBA00022556"/>
    </source>
</evidence>
<dbReference type="Pfam" id="PF00132">
    <property type="entry name" value="Hexapep"/>
    <property type="match status" value="3"/>
</dbReference>
<comment type="catalytic activity">
    <reaction evidence="7">
        <text>a UDP-3-O-[(3R)-3-hydroxyacyl]-alpha-D-glucosamine + a (3R)-hydroxyacyl-[ACP] = a UDP-2-N,3-O-bis[(3R)-3-hydroxyacyl]-alpha-D-glucosamine + holo-[ACP] + H(+)</text>
        <dbReference type="Rhea" id="RHEA:53836"/>
        <dbReference type="Rhea" id="RHEA-COMP:9685"/>
        <dbReference type="Rhea" id="RHEA-COMP:9945"/>
        <dbReference type="ChEBI" id="CHEBI:15378"/>
        <dbReference type="ChEBI" id="CHEBI:64479"/>
        <dbReference type="ChEBI" id="CHEBI:78827"/>
        <dbReference type="ChEBI" id="CHEBI:137740"/>
        <dbReference type="ChEBI" id="CHEBI:137748"/>
        <dbReference type="EC" id="2.3.1.191"/>
    </reaction>
</comment>
<dbReference type="GO" id="GO:0103118">
    <property type="term" value="F:UDP-3-O-[(3R)-3-hydroxyacyl]-glucosamine N-acyltransferase activity"/>
    <property type="evidence" value="ECO:0007669"/>
    <property type="project" value="UniProtKB-EC"/>
</dbReference>
<dbReference type="SUPFAM" id="SSF51161">
    <property type="entry name" value="Trimeric LpxA-like enzymes"/>
    <property type="match status" value="1"/>
</dbReference>
<dbReference type="InterPro" id="IPR011004">
    <property type="entry name" value="Trimer_LpxA-like_sf"/>
</dbReference>
<comment type="function">
    <text evidence="7">Catalyzes the N-acylation of UDP-3-O-acylglucosamine using 3-hydroxyacyl-ACP as the acyl donor. Is involved in the biosynthesis of lipid A, a phosphorylated glycolipid that anchors the lipopolysaccharide to the outer membrane of the cell.</text>
</comment>
<keyword evidence="2 7" id="KW-0441">Lipid A biosynthesis</keyword>
<dbReference type="InterPro" id="IPR001451">
    <property type="entry name" value="Hexapep"/>
</dbReference>
<keyword evidence="1 7" id="KW-0444">Lipid biosynthesis</keyword>
<dbReference type="GO" id="GO:0016020">
    <property type="term" value="C:membrane"/>
    <property type="evidence" value="ECO:0007669"/>
    <property type="project" value="GOC"/>
</dbReference>
<evidence type="ECO:0000259" key="8">
    <source>
        <dbReference type="Pfam" id="PF04613"/>
    </source>
</evidence>
<dbReference type="Gene3D" id="2.160.10.10">
    <property type="entry name" value="Hexapeptide repeat proteins"/>
    <property type="match status" value="1"/>
</dbReference>
<dbReference type="Gene3D" id="3.40.1390.10">
    <property type="entry name" value="MurE/MurF, N-terminal domain"/>
    <property type="match status" value="1"/>
</dbReference>
<dbReference type="InterPro" id="IPR007691">
    <property type="entry name" value="LpxD"/>
</dbReference>
<dbReference type="OrthoDB" id="9784739at2"/>
<keyword evidence="10" id="KW-1185">Reference proteome</keyword>
<evidence type="ECO:0000256" key="4">
    <source>
        <dbReference type="ARBA" id="ARBA00022737"/>
    </source>
</evidence>
<dbReference type="NCBIfam" id="TIGR01853">
    <property type="entry name" value="lipid_A_lpxD"/>
    <property type="match status" value="1"/>
</dbReference>
<feature type="domain" description="UDP-3-O-[3-hydroxymyristoyl] glucosamine N-acyltransferase non-repeat region" evidence="8">
    <location>
        <begin position="26"/>
        <end position="90"/>
    </location>
</feature>
<accession>A0A4P7XL78</accession>
<keyword evidence="3 7" id="KW-0808">Transferase</keyword>
<dbReference type="GO" id="GO:0016410">
    <property type="term" value="F:N-acyltransferase activity"/>
    <property type="evidence" value="ECO:0007669"/>
    <property type="project" value="InterPro"/>
</dbReference>
<evidence type="ECO:0000256" key="6">
    <source>
        <dbReference type="ARBA" id="ARBA00023315"/>
    </source>
</evidence>
<organism evidence="9 10">
    <name type="scientific">Hydrocarboniclastica marina</name>
    <dbReference type="NCBI Taxonomy" id="2259620"/>
    <lineage>
        <taxon>Bacteria</taxon>
        <taxon>Pseudomonadati</taxon>
        <taxon>Pseudomonadota</taxon>
        <taxon>Gammaproteobacteria</taxon>
        <taxon>Alteromonadales</taxon>
        <taxon>Alteromonadaceae</taxon>
        <taxon>Hydrocarboniclastica</taxon>
    </lineage>
</organism>
<dbReference type="Gene3D" id="1.20.5.170">
    <property type="match status" value="1"/>
</dbReference>
<dbReference type="KEGG" id="hmi:soil367_11070"/>
<comment type="subunit">
    <text evidence="7">Homotrimer.</text>
</comment>
<dbReference type="AlphaFoldDB" id="A0A4P7XL78"/>
<gene>
    <name evidence="7 9" type="primary">lpxD</name>
    <name evidence="9" type="ORF">soil367_11070</name>
</gene>
<dbReference type="CDD" id="cd03352">
    <property type="entry name" value="LbH_LpxD"/>
    <property type="match status" value="1"/>
</dbReference>
<evidence type="ECO:0000256" key="5">
    <source>
        <dbReference type="ARBA" id="ARBA00023098"/>
    </source>
</evidence>
<reference evidence="9 10" key="1">
    <citation type="submission" date="2018-07" db="EMBL/GenBank/DDBJ databases">
        <title>Marsedoiliclastica nanhaica gen. nov. sp. nov., a novel marine hydrocarbonoclastic bacterium isolated from an in-situ enriched hydrocarbon-degrading consortium in deep-sea sediment.</title>
        <authorList>
            <person name="Dong C."/>
            <person name="Ma T."/>
            <person name="Liu R."/>
            <person name="Shao Z."/>
        </authorList>
    </citation>
    <scope>NUCLEOTIDE SEQUENCE [LARGE SCALE GENOMIC DNA]</scope>
    <source>
        <strain evidence="10">soil36-7</strain>
    </source>
</reference>
<dbReference type="UniPathway" id="UPA00973"/>
<keyword evidence="6 7" id="KW-0012">Acyltransferase</keyword>
<dbReference type="PANTHER" id="PTHR43378:SF2">
    <property type="entry name" value="UDP-3-O-ACYLGLUCOSAMINE N-ACYLTRANSFERASE 1, MITOCHONDRIAL-RELATED"/>
    <property type="match status" value="1"/>
</dbReference>
<evidence type="ECO:0000313" key="9">
    <source>
        <dbReference type="EMBL" id="QCF27901.1"/>
    </source>
</evidence>
<keyword evidence="4 7" id="KW-0677">Repeat</keyword>
<dbReference type="InterPro" id="IPR020573">
    <property type="entry name" value="UDP_GlcNAc_AcTrfase_non-rep"/>
</dbReference>
<dbReference type="HAMAP" id="MF_00523">
    <property type="entry name" value="LpxD"/>
    <property type="match status" value="1"/>
</dbReference>
<evidence type="ECO:0000313" key="10">
    <source>
        <dbReference type="Proteomes" id="UP000298049"/>
    </source>
</evidence>
<evidence type="ECO:0000256" key="1">
    <source>
        <dbReference type="ARBA" id="ARBA00022516"/>
    </source>
</evidence>
<proteinExistence type="inferred from homology"/>
<comment type="pathway">
    <text evidence="7">Bacterial outer membrane biogenesis; LPS lipid A biosynthesis.</text>
</comment>
<dbReference type="NCBIfam" id="NF002060">
    <property type="entry name" value="PRK00892.1"/>
    <property type="match status" value="1"/>
</dbReference>
<feature type="active site" description="Proton acceptor" evidence="7">
    <location>
        <position position="241"/>
    </location>
</feature>
<dbReference type="Proteomes" id="UP000298049">
    <property type="component" value="Chromosome"/>
</dbReference>
<dbReference type="EMBL" id="CP031093">
    <property type="protein sequence ID" value="QCF27901.1"/>
    <property type="molecule type" value="Genomic_DNA"/>
</dbReference>
<keyword evidence="5 7" id="KW-0443">Lipid metabolism</keyword>